<reference evidence="2" key="5">
    <citation type="submission" date="2018-04" db="UniProtKB">
        <authorList>
            <consortium name="EnsemblFungi"/>
        </authorList>
    </citation>
    <scope>IDENTIFICATION</scope>
    <source>
        <strain evidence="2">R3-111a-1</strain>
    </source>
</reference>
<dbReference type="GeneID" id="20354636"/>
<accession>J3PKV6</accession>
<sequence>MSELLVAWTHRLQLFPTDKLKEHASAGEMFDRSLQSTHCVHHPWAQYEAKDLLQIASSSCSPKDPRTRA</sequence>
<organism evidence="1">
    <name type="scientific">Gaeumannomyces tritici (strain R3-111a-1)</name>
    <name type="common">Wheat and barley take-all root rot fungus</name>
    <name type="synonym">Gaeumannomyces graminis var. tritici</name>
    <dbReference type="NCBI Taxonomy" id="644352"/>
    <lineage>
        <taxon>Eukaryota</taxon>
        <taxon>Fungi</taxon>
        <taxon>Dikarya</taxon>
        <taxon>Ascomycota</taxon>
        <taxon>Pezizomycotina</taxon>
        <taxon>Sordariomycetes</taxon>
        <taxon>Sordariomycetidae</taxon>
        <taxon>Magnaporthales</taxon>
        <taxon>Magnaporthaceae</taxon>
        <taxon>Gaeumannomyces</taxon>
    </lineage>
</organism>
<protein>
    <submittedName>
        <fullName evidence="1 2">Uncharacterized protein</fullName>
    </submittedName>
</protein>
<reference evidence="1" key="3">
    <citation type="submission" date="2010-09" db="EMBL/GenBank/DDBJ databases">
        <title>Annotation of Gaeumannomyces graminis var. tritici R3-111a-1.</title>
        <authorList>
            <consortium name="The Broad Institute Genome Sequencing Platform"/>
            <person name="Ma L.-J."/>
            <person name="Dead R."/>
            <person name="Young S.K."/>
            <person name="Zeng Q."/>
            <person name="Gargeya S."/>
            <person name="Fitzgerald M."/>
            <person name="Haas B."/>
            <person name="Abouelleil A."/>
            <person name="Alvarado L."/>
            <person name="Arachchi H.M."/>
            <person name="Berlin A."/>
            <person name="Brown A."/>
            <person name="Chapman S.B."/>
            <person name="Chen Z."/>
            <person name="Dunbar C."/>
            <person name="Freedman E."/>
            <person name="Gearin G."/>
            <person name="Gellesch M."/>
            <person name="Goldberg J."/>
            <person name="Griggs A."/>
            <person name="Gujja S."/>
            <person name="Heiman D."/>
            <person name="Howarth C."/>
            <person name="Larson L."/>
            <person name="Lui A."/>
            <person name="MacDonald P.J.P."/>
            <person name="Mehta T."/>
            <person name="Montmayeur A."/>
            <person name="Murphy C."/>
            <person name="Neiman D."/>
            <person name="Pearson M."/>
            <person name="Priest M."/>
            <person name="Roberts A."/>
            <person name="Saif S."/>
            <person name="Shea T."/>
            <person name="Shenoy N."/>
            <person name="Sisk P."/>
            <person name="Stolte C."/>
            <person name="Sykes S."/>
            <person name="Yandava C."/>
            <person name="Wortman J."/>
            <person name="Nusbaum C."/>
            <person name="Birren B."/>
        </authorList>
    </citation>
    <scope>NUCLEOTIDE SEQUENCE</scope>
    <source>
        <strain evidence="1">R3-111a-1</strain>
    </source>
</reference>
<dbReference type="VEuPathDB" id="FungiDB:GGTG_14178"/>
<reference evidence="1" key="2">
    <citation type="submission" date="2010-07" db="EMBL/GenBank/DDBJ databases">
        <authorList>
            <consortium name="The Broad Institute Genome Sequencing Platform"/>
            <consortium name="Broad Institute Genome Sequencing Center for Infectious Disease"/>
            <person name="Ma L.-J."/>
            <person name="Dead R."/>
            <person name="Young S."/>
            <person name="Zeng Q."/>
            <person name="Koehrsen M."/>
            <person name="Alvarado L."/>
            <person name="Berlin A."/>
            <person name="Chapman S.B."/>
            <person name="Chen Z."/>
            <person name="Freedman E."/>
            <person name="Gellesch M."/>
            <person name="Goldberg J."/>
            <person name="Griggs A."/>
            <person name="Gujja S."/>
            <person name="Heilman E.R."/>
            <person name="Heiman D."/>
            <person name="Hepburn T."/>
            <person name="Howarth C."/>
            <person name="Jen D."/>
            <person name="Larson L."/>
            <person name="Mehta T."/>
            <person name="Neiman D."/>
            <person name="Pearson M."/>
            <person name="Roberts A."/>
            <person name="Saif S."/>
            <person name="Shea T."/>
            <person name="Shenoy N."/>
            <person name="Sisk P."/>
            <person name="Stolte C."/>
            <person name="Sykes S."/>
            <person name="Walk T."/>
            <person name="White J."/>
            <person name="Yandava C."/>
            <person name="Haas B."/>
            <person name="Nusbaum C."/>
            <person name="Birren B."/>
        </authorList>
    </citation>
    <scope>NUCLEOTIDE SEQUENCE</scope>
    <source>
        <strain evidence="1">R3-111a-1</strain>
    </source>
</reference>
<gene>
    <name evidence="2" type="primary">20354636</name>
    <name evidence="1" type="ORF">GGTG_14178</name>
</gene>
<evidence type="ECO:0000313" key="1">
    <source>
        <dbReference type="EMBL" id="EJT68244.1"/>
    </source>
</evidence>
<evidence type="ECO:0000313" key="3">
    <source>
        <dbReference type="Proteomes" id="UP000006039"/>
    </source>
</evidence>
<keyword evidence="3" id="KW-1185">Reference proteome</keyword>
<evidence type="ECO:0000313" key="2">
    <source>
        <dbReference type="EnsemblFungi" id="EJT68244"/>
    </source>
</evidence>
<dbReference type="AlphaFoldDB" id="J3PKV6"/>
<dbReference type="EMBL" id="GL385559">
    <property type="protein sequence ID" value="EJT68244.1"/>
    <property type="molecule type" value="Genomic_DNA"/>
</dbReference>
<reference evidence="2" key="4">
    <citation type="journal article" date="2015" name="G3 (Bethesda)">
        <title>Genome sequences of three phytopathogenic species of the Magnaporthaceae family of fungi.</title>
        <authorList>
            <person name="Okagaki L.H."/>
            <person name="Nunes C.C."/>
            <person name="Sailsbery J."/>
            <person name="Clay B."/>
            <person name="Brown D."/>
            <person name="John T."/>
            <person name="Oh Y."/>
            <person name="Young N."/>
            <person name="Fitzgerald M."/>
            <person name="Haas B.J."/>
            <person name="Zeng Q."/>
            <person name="Young S."/>
            <person name="Adiconis X."/>
            <person name="Fan L."/>
            <person name="Levin J.Z."/>
            <person name="Mitchell T.K."/>
            <person name="Okubara P.A."/>
            <person name="Farman M.L."/>
            <person name="Kohn L.M."/>
            <person name="Birren B."/>
            <person name="Ma L.-J."/>
            <person name="Dean R.A."/>
        </authorList>
    </citation>
    <scope>NUCLEOTIDE SEQUENCE</scope>
    <source>
        <strain evidence="2">R3-111a-1</strain>
    </source>
</reference>
<dbReference type="Proteomes" id="UP000006039">
    <property type="component" value="Unassembled WGS sequence"/>
</dbReference>
<proteinExistence type="predicted"/>
<dbReference type="EnsemblFungi" id="EJT68244">
    <property type="protein sequence ID" value="EJT68244"/>
    <property type="gene ID" value="GGTG_14178"/>
</dbReference>
<dbReference type="RefSeq" id="XP_009230369.1">
    <property type="nucleotide sequence ID" value="XM_009232105.1"/>
</dbReference>
<reference evidence="3" key="1">
    <citation type="submission" date="2010-07" db="EMBL/GenBank/DDBJ databases">
        <title>The genome sequence of Gaeumannomyces graminis var. tritici strain R3-111a-1.</title>
        <authorList>
            <consortium name="The Broad Institute Genome Sequencing Platform"/>
            <person name="Ma L.-J."/>
            <person name="Dead R."/>
            <person name="Young S."/>
            <person name="Zeng Q."/>
            <person name="Koehrsen M."/>
            <person name="Alvarado L."/>
            <person name="Berlin A."/>
            <person name="Chapman S.B."/>
            <person name="Chen Z."/>
            <person name="Freedman E."/>
            <person name="Gellesch M."/>
            <person name="Goldberg J."/>
            <person name="Griggs A."/>
            <person name="Gujja S."/>
            <person name="Heilman E.R."/>
            <person name="Heiman D."/>
            <person name="Hepburn T."/>
            <person name="Howarth C."/>
            <person name="Jen D."/>
            <person name="Larson L."/>
            <person name="Mehta T."/>
            <person name="Neiman D."/>
            <person name="Pearson M."/>
            <person name="Roberts A."/>
            <person name="Saif S."/>
            <person name="Shea T."/>
            <person name="Shenoy N."/>
            <person name="Sisk P."/>
            <person name="Stolte C."/>
            <person name="Sykes S."/>
            <person name="Walk T."/>
            <person name="White J."/>
            <person name="Yandava C."/>
            <person name="Haas B."/>
            <person name="Nusbaum C."/>
            <person name="Birren B."/>
        </authorList>
    </citation>
    <scope>NUCLEOTIDE SEQUENCE [LARGE SCALE GENOMIC DNA]</scope>
    <source>
        <strain evidence="3">R3-111a-1</strain>
    </source>
</reference>
<name>J3PKV6_GAET3</name>
<dbReference type="HOGENOM" id="CLU_2776063_0_0_1"/>